<name>A0ABR3STS0_9PEZI</name>
<proteinExistence type="predicted"/>
<dbReference type="InterPro" id="IPR036291">
    <property type="entry name" value="NAD(P)-bd_dom_sf"/>
</dbReference>
<sequence>MNQATGTLGPAVLAGLLDSNLFEITVLTRGRPQRNFPANVAVKVVDYTSVASLEAALRGQDALVSAMAFEAIDVQRNLVDAAVNAGVRRMIPSEYGNDTQNPKLATLPIYLPKIAVREYLNTKVASNPGFSYTIIMNASFLAPGFALDFIVDVKNKKCNVKDGGDVLFSCATLETIAQAVVGVLNHFEETANRPVKISDRDTTQKELISIAKEIDPSGEWQIVHTKTEDLEREAHESWAKGDHSPEVIDKFINRAFLGPGWGGLFEQKDNELLGIKGLDRNGLKSIVQTAMAA</sequence>
<dbReference type="InterPro" id="IPR051609">
    <property type="entry name" value="NmrA/Isoflavone_reductase-like"/>
</dbReference>
<feature type="domain" description="NmrA-like" evidence="3">
    <location>
        <begin position="4"/>
        <end position="210"/>
    </location>
</feature>
<evidence type="ECO:0000259" key="3">
    <source>
        <dbReference type="Pfam" id="PF05368"/>
    </source>
</evidence>
<organism evidence="4 5">
    <name type="scientific">Neofusicoccum ribis</name>
    <dbReference type="NCBI Taxonomy" id="45134"/>
    <lineage>
        <taxon>Eukaryota</taxon>
        <taxon>Fungi</taxon>
        <taxon>Dikarya</taxon>
        <taxon>Ascomycota</taxon>
        <taxon>Pezizomycotina</taxon>
        <taxon>Dothideomycetes</taxon>
        <taxon>Dothideomycetes incertae sedis</taxon>
        <taxon>Botryosphaeriales</taxon>
        <taxon>Botryosphaeriaceae</taxon>
        <taxon>Neofusicoccum</taxon>
    </lineage>
</organism>
<keyword evidence="5" id="KW-1185">Reference proteome</keyword>
<dbReference type="EMBL" id="JAJVDC020000057">
    <property type="protein sequence ID" value="KAL1629116.1"/>
    <property type="molecule type" value="Genomic_DNA"/>
</dbReference>
<dbReference type="CDD" id="cd05259">
    <property type="entry name" value="PCBER_SDR_a"/>
    <property type="match status" value="1"/>
</dbReference>
<dbReference type="Pfam" id="PF05368">
    <property type="entry name" value="NmrA"/>
    <property type="match status" value="1"/>
</dbReference>
<dbReference type="InterPro" id="IPR008030">
    <property type="entry name" value="NmrA-like"/>
</dbReference>
<keyword evidence="1" id="KW-0521">NADP</keyword>
<gene>
    <name evidence="4" type="ORF">SLS56_005559</name>
</gene>
<dbReference type="InterPro" id="IPR045312">
    <property type="entry name" value="PCBER-like"/>
</dbReference>
<dbReference type="Proteomes" id="UP001521116">
    <property type="component" value="Unassembled WGS sequence"/>
</dbReference>
<dbReference type="SUPFAM" id="SSF51735">
    <property type="entry name" value="NAD(P)-binding Rossmann-fold domains"/>
    <property type="match status" value="1"/>
</dbReference>
<evidence type="ECO:0000256" key="1">
    <source>
        <dbReference type="ARBA" id="ARBA00022857"/>
    </source>
</evidence>
<dbReference type="PANTHER" id="PTHR47706:SF1">
    <property type="entry name" value="CIPA-LIKE, PUTATIVE (AFU_ORTHOLOGUE AFUA_1G12460)-RELATED"/>
    <property type="match status" value="1"/>
</dbReference>
<reference evidence="4 5" key="1">
    <citation type="submission" date="2024-02" db="EMBL/GenBank/DDBJ databases">
        <title>De novo assembly and annotation of 12 fungi associated with fruit tree decline syndrome in Ontario, Canada.</title>
        <authorList>
            <person name="Sulman M."/>
            <person name="Ellouze W."/>
            <person name="Ilyukhin E."/>
        </authorList>
    </citation>
    <scope>NUCLEOTIDE SEQUENCE [LARGE SCALE GENOMIC DNA]</scope>
    <source>
        <strain evidence="4 5">M1-105</strain>
    </source>
</reference>
<protein>
    <recommendedName>
        <fullName evidence="3">NmrA-like domain-containing protein</fullName>
    </recommendedName>
</protein>
<comment type="caution">
    <text evidence="4">The sequence shown here is derived from an EMBL/GenBank/DDBJ whole genome shotgun (WGS) entry which is preliminary data.</text>
</comment>
<evidence type="ECO:0000313" key="4">
    <source>
        <dbReference type="EMBL" id="KAL1629116.1"/>
    </source>
</evidence>
<dbReference type="Gene3D" id="3.40.50.720">
    <property type="entry name" value="NAD(P)-binding Rossmann-like Domain"/>
    <property type="match status" value="1"/>
</dbReference>
<accession>A0ABR3STS0</accession>
<evidence type="ECO:0000313" key="5">
    <source>
        <dbReference type="Proteomes" id="UP001521116"/>
    </source>
</evidence>
<evidence type="ECO:0000256" key="2">
    <source>
        <dbReference type="ARBA" id="ARBA00023002"/>
    </source>
</evidence>
<dbReference type="PANTHER" id="PTHR47706">
    <property type="entry name" value="NMRA-LIKE FAMILY PROTEIN"/>
    <property type="match status" value="1"/>
</dbReference>
<keyword evidence="2" id="KW-0560">Oxidoreductase</keyword>